<dbReference type="GO" id="GO:0016740">
    <property type="term" value="F:transferase activity"/>
    <property type="evidence" value="ECO:0007669"/>
    <property type="project" value="UniProtKB-KW"/>
</dbReference>
<keyword evidence="5" id="KW-0961">Cell wall biogenesis/degradation</keyword>
<dbReference type="GO" id="GO:0008360">
    <property type="term" value="P:regulation of cell shape"/>
    <property type="evidence" value="ECO:0007669"/>
    <property type="project" value="UniProtKB-KW"/>
</dbReference>
<organism evidence="7">
    <name type="scientific">bioreactor metagenome</name>
    <dbReference type="NCBI Taxonomy" id="1076179"/>
    <lineage>
        <taxon>unclassified sequences</taxon>
        <taxon>metagenomes</taxon>
        <taxon>ecological metagenomes</taxon>
    </lineage>
</organism>
<comment type="caution">
    <text evidence="7">The sequence shown here is derived from an EMBL/GenBank/DDBJ whole genome shotgun (WGS) entry which is preliminary data.</text>
</comment>
<dbReference type="InterPro" id="IPR050979">
    <property type="entry name" value="LD-transpeptidase"/>
</dbReference>
<comment type="pathway">
    <text evidence="1">Cell wall biogenesis; peptidoglycan biosynthesis.</text>
</comment>
<dbReference type="EMBL" id="VSSQ01038736">
    <property type="protein sequence ID" value="MPM91711.1"/>
    <property type="molecule type" value="Genomic_DNA"/>
</dbReference>
<dbReference type="GO" id="GO:0071555">
    <property type="term" value="P:cell wall organization"/>
    <property type="evidence" value="ECO:0007669"/>
    <property type="project" value="UniProtKB-KW"/>
</dbReference>
<dbReference type="Pfam" id="PF03734">
    <property type="entry name" value="YkuD"/>
    <property type="match status" value="1"/>
</dbReference>
<dbReference type="PANTHER" id="PTHR30582">
    <property type="entry name" value="L,D-TRANSPEPTIDASE"/>
    <property type="match status" value="1"/>
</dbReference>
<dbReference type="GO" id="GO:0005576">
    <property type="term" value="C:extracellular region"/>
    <property type="evidence" value="ECO:0007669"/>
    <property type="project" value="TreeGrafter"/>
</dbReference>
<sequence length="373" mass="41203">MLPFSAPSPVLAQSASADVGKADQALCLPGEEVNGNANCLLAGPAETIDTLAKKGLTFPPEPLALTNPPTDLQIIPFSYAKVVNEAVNLYASVADAQEGKVKDQLPAGHIKYVSLSQKETTEQGTFYQISTGDWLSGDAITKVGVPYFQGYLIKQFPAATFGWILQDAPSYKEPGYAAEKTGKTYHRLDIIMAYDSKTVDNMEWVMIGQDEWVEHRFIARVYNQPTPPEGVTNGRWIEVNLYEQVLTVYDQGKMVFATLVATGGAPFYTQPGTFKIYKKIEHEYMTGAFESDKSDYYYLEEVPFIMYYDNARALHAAYWNTFLGYPSSHGCVNLSVADAHWVYNWANDGDTVYVVDPSGKTPTDPSLYTGGGF</sequence>
<reference evidence="7" key="1">
    <citation type="submission" date="2019-08" db="EMBL/GenBank/DDBJ databases">
        <authorList>
            <person name="Kucharzyk K."/>
            <person name="Murdoch R.W."/>
            <person name="Higgins S."/>
            <person name="Loffler F."/>
        </authorList>
    </citation>
    <scope>NUCLEOTIDE SEQUENCE</scope>
</reference>
<dbReference type="Gene3D" id="2.40.440.10">
    <property type="entry name" value="L,D-transpeptidase catalytic domain-like"/>
    <property type="match status" value="1"/>
</dbReference>
<evidence type="ECO:0000256" key="4">
    <source>
        <dbReference type="ARBA" id="ARBA00022984"/>
    </source>
</evidence>
<feature type="domain" description="L,D-TPase catalytic" evidence="6">
    <location>
        <begin position="235"/>
        <end position="355"/>
    </location>
</feature>
<gene>
    <name evidence="7" type="ORF">SDC9_138843</name>
</gene>
<name>A0A645DQY8_9ZZZZ</name>
<evidence type="ECO:0000256" key="1">
    <source>
        <dbReference type="ARBA" id="ARBA00004752"/>
    </source>
</evidence>
<evidence type="ECO:0000256" key="3">
    <source>
        <dbReference type="ARBA" id="ARBA00022960"/>
    </source>
</evidence>
<evidence type="ECO:0000256" key="2">
    <source>
        <dbReference type="ARBA" id="ARBA00022679"/>
    </source>
</evidence>
<dbReference type="InterPro" id="IPR038063">
    <property type="entry name" value="Transpep_catalytic_dom"/>
</dbReference>
<dbReference type="SUPFAM" id="SSF141523">
    <property type="entry name" value="L,D-transpeptidase catalytic domain-like"/>
    <property type="match status" value="1"/>
</dbReference>
<dbReference type="GO" id="GO:0018104">
    <property type="term" value="P:peptidoglycan-protein cross-linking"/>
    <property type="evidence" value="ECO:0007669"/>
    <property type="project" value="TreeGrafter"/>
</dbReference>
<keyword evidence="2" id="KW-0808">Transferase</keyword>
<dbReference type="GO" id="GO:0071972">
    <property type="term" value="F:peptidoglycan L,D-transpeptidase activity"/>
    <property type="evidence" value="ECO:0007669"/>
    <property type="project" value="TreeGrafter"/>
</dbReference>
<evidence type="ECO:0000256" key="5">
    <source>
        <dbReference type="ARBA" id="ARBA00023316"/>
    </source>
</evidence>
<protein>
    <recommendedName>
        <fullName evidence="6">L,D-TPase catalytic domain-containing protein</fullName>
    </recommendedName>
</protein>
<evidence type="ECO:0000259" key="6">
    <source>
        <dbReference type="PROSITE" id="PS52029"/>
    </source>
</evidence>
<keyword evidence="4" id="KW-0573">Peptidoglycan synthesis</keyword>
<dbReference type="UniPathway" id="UPA00219"/>
<proteinExistence type="predicted"/>
<dbReference type="InterPro" id="IPR005490">
    <property type="entry name" value="LD_TPept_cat_dom"/>
</dbReference>
<dbReference type="PANTHER" id="PTHR30582:SF2">
    <property type="entry name" value="L,D-TRANSPEPTIDASE YCIB-RELATED"/>
    <property type="match status" value="1"/>
</dbReference>
<dbReference type="CDD" id="cd16913">
    <property type="entry name" value="YkuD_like"/>
    <property type="match status" value="1"/>
</dbReference>
<dbReference type="AlphaFoldDB" id="A0A645DQY8"/>
<dbReference type="PROSITE" id="PS52029">
    <property type="entry name" value="LD_TPASE"/>
    <property type="match status" value="1"/>
</dbReference>
<evidence type="ECO:0000313" key="7">
    <source>
        <dbReference type="EMBL" id="MPM91711.1"/>
    </source>
</evidence>
<accession>A0A645DQY8</accession>
<keyword evidence="3" id="KW-0133">Cell shape</keyword>